<dbReference type="PANTHER" id="PTHR34504">
    <property type="entry name" value="ANTITOXIN HICB"/>
    <property type="match status" value="1"/>
</dbReference>
<proteinExistence type="predicted"/>
<dbReference type="Gene3D" id="3.30.160.250">
    <property type="match status" value="1"/>
</dbReference>
<evidence type="ECO:0000313" key="2">
    <source>
        <dbReference type="Proteomes" id="UP000590964"/>
    </source>
</evidence>
<accession>A0A7J4JWC1</accession>
<dbReference type="AlphaFoldDB" id="A0A7J4JWC1"/>
<dbReference type="EMBL" id="DUFW01000070">
    <property type="protein sequence ID" value="HIH21784.1"/>
    <property type="molecule type" value="Genomic_DNA"/>
</dbReference>
<dbReference type="SUPFAM" id="SSF143100">
    <property type="entry name" value="TTHA1013/TTHA0281-like"/>
    <property type="match status" value="1"/>
</dbReference>
<dbReference type="InterPro" id="IPR051404">
    <property type="entry name" value="TA_system_antitoxin"/>
</dbReference>
<evidence type="ECO:0000313" key="1">
    <source>
        <dbReference type="EMBL" id="HIH21784.1"/>
    </source>
</evidence>
<sequence>MQVKGFKVAVEKDEDGWLVADVPKLQGCRTQAKTLKSLRKNIAEAIELCLEE</sequence>
<reference evidence="2" key="1">
    <citation type="journal article" date="2020" name="bioRxiv">
        <title>A rank-normalized archaeal taxonomy based on genome phylogeny resolves widespread incomplete and uneven classifications.</title>
        <authorList>
            <person name="Rinke C."/>
            <person name="Chuvochina M."/>
            <person name="Mussig A.J."/>
            <person name="Chaumeil P.-A."/>
            <person name="Waite D.W."/>
            <person name="Whitman W.B."/>
            <person name="Parks D.H."/>
            <person name="Hugenholtz P."/>
        </authorList>
    </citation>
    <scope>NUCLEOTIDE SEQUENCE [LARGE SCALE GENOMIC DNA]</scope>
</reference>
<protein>
    <submittedName>
        <fullName evidence="1">Type II toxin-antitoxin system HicB family antitoxin</fullName>
    </submittedName>
</protein>
<dbReference type="InterPro" id="IPR035069">
    <property type="entry name" value="TTHA1013/TTHA0281-like"/>
</dbReference>
<organism evidence="1 2">
    <name type="scientific">Candidatus Iainarchaeum sp</name>
    <dbReference type="NCBI Taxonomy" id="3101447"/>
    <lineage>
        <taxon>Archaea</taxon>
        <taxon>Candidatus Iainarchaeota</taxon>
        <taxon>Candidatus Iainarchaeia</taxon>
        <taxon>Candidatus Iainarchaeales</taxon>
        <taxon>Candidatus Iainarchaeaceae</taxon>
        <taxon>Candidatus Iainarchaeum</taxon>
    </lineage>
</organism>
<name>A0A7J4JWC1_9ARCH</name>
<gene>
    <name evidence="1" type="ORF">HA222_03970</name>
</gene>
<dbReference type="Proteomes" id="UP000590964">
    <property type="component" value="Unassembled WGS sequence"/>
</dbReference>
<comment type="caution">
    <text evidence="1">The sequence shown here is derived from an EMBL/GenBank/DDBJ whole genome shotgun (WGS) entry which is preliminary data.</text>
</comment>
<dbReference type="PANTHER" id="PTHR34504:SF2">
    <property type="entry name" value="UPF0150 PROTEIN SSL0259"/>
    <property type="match status" value="1"/>
</dbReference>